<keyword evidence="5 10" id="KW-0808">Transferase</keyword>
<dbReference type="GO" id="GO:0030488">
    <property type="term" value="P:tRNA methylation"/>
    <property type="evidence" value="ECO:0007669"/>
    <property type="project" value="TreeGrafter"/>
</dbReference>
<dbReference type="InterPro" id="IPR002218">
    <property type="entry name" value="MnmG-rel"/>
</dbReference>
<keyword evidence="9 10" id="KW-0520">NAD</keyword>
<evidence type="ECO:0000313" key="13">
    <source>
        <dbReference type="EMBL" id="AUX44839.1"/>
    </source>
</evidence>
<keyword evidence="4 10" id="KW-0285">Flavoprotein</keyword>
<dbReference type="GO" id="GO:0050660">
    <property type="term" value="F:flavin adenine dinucleotide binding"/>
    <property type="evidence" value="ECO:0007669"/>
    <property type="project" value="UniProtKB-UniRule"/>
</dbReference>
<feature type="compositionally biased region" description="Basic and acidic residues" evidence="11">
    <location>
        <begin position="194"/>
        <end position="211"/>
    </location>
</feature>
<evidence type="ECO:0000256" key="1">
    <source>
        <dbReference type="ARBA" id="ARBA00001974"/>
    </source>
</evidence>
<dbReference type="InterPro" id="IPR036188">
    <property type="entry name" value="FAD/NAD-bd_sf"/>
</dbReference>
<evidence type="ECO:0000256" key="2">
    <source>
        <dbReference type="ARBA" id="ARBA00022490"/>
    </source>
</evidence>
<proteinExistence type="inferred from homology"/>
<evidence type="ECO:0000259" key="12">
    <source>
        <dbReference type="Pfam" id="PF01134"/>
    </source>
</evidence>
<feature type="region of interest" description="Disordered" evidence="11">
    <location>
        <begin position="192"/>
        <end position="213"/>
    </location>
</feature>
<evidence type="ECO:0000256" key="11">
    <source>
        <dbReference type="SAM" id="MobiDB-lite"/>
    </source>
</evidence>
<dbReference type="AlphaFoldDB" id="A0A2L0F036"/>
<keyword evidence="6 10" id="KW-0819">tRNA processing</keyword>
<evidence type="ECO:0000256" key="10">
    <source>
        <dbReference type="HAMAP-Rule" id="MF_01037"/>
    </source>
</evidence>
<dbReference type="InterPro" id="IPR004417">
    <property type="entry name" value="TrmFO"/>
</dbReference>
<evidence type="ECO:0000256" key="5">
    <source>
        <dbReference type="ARBA" id="ARBA00022679"/>
    </source>
</evidence>
<dbReference type="EMBL" id="CP012673">
    <property type="protein sequence ID" value="AUX44839.1"/>
    <property type="molecule type" value="Genomic_DNA"/>
</dbReference>
<dbReference type="Pfam" id="PF01134">
    <property type="entry name" value="GIDA"/>
    <property type="match status" value="1"/>
</dbReference>
<dbReference type="SUPFAM" id="SSF51905">
    <property type="entry name" value="FAD/NAD(P)-binding domain"/>
    <property type="match status" value="1"/>
</dbReference>
<evidence type="ECO:0000256" key="9">
    <source>
        <dbReference type="ARBA" id="ARBA00023027"/>
    </source>
</evidence>
<organism evidence="13 14">
    <name type="scientific">Sorangium cellulosum</name>
    <name type="common">Polyangium cellulosum</name>
    <dbReference type="NCBI Taxonomy" id="56"/>
    <lineage>
        <taxon>Bacteria</taxon>
        <taxon>Pseudomonadati</taxon>
        <taxon>Myxococcota</taxon>
        <taxon>Polyangia</taxon>
        <taxon>Polyangiales</taxon>
        <taxon>Polyangiaceae</taxon>
        <taxon>Sorangium</taxon>
    </lineage>
</organism>
<feature type="domain" description="MnmG N-terminal" evidence="12">
    <location>
        <begin position="9"/>
        <end position="396"/>
    </location>
</feature>
<evidence type="ECO:0000256" key="6">
    <source>
        <dbReference type="ARBA" id="ARBA00022694"/>
    </source>
</evidence>
<dbReference type="Gene3D" id="3.50.50.60">
    <property type="entry name" value="FAD/NAD(P)-binding domain"/>
    <property type="match status" value="2"/>
</dbReference>
<sequence>MNGAETPSDVTVVGGGLAGCEAAYQLAQRGLHVRLIEMKPHKRTPAQTSDRMAELVCSNSLRGAALSNAVGLLKEELRRVGSLALRCADETAVPAGGALAVDRERFAEAMTRMIEAHPRIVVERREVTEIPGARPVILATGPLTSDALAASLAAAVGAEHLAYYDAIAPIVSADSIDWSRVWKQSRYGKGVVARGERPAPEEEAAERRDEAEAGDEAYVNCPFDEAQYKAFVRALVESEKVEARAFEEVRYFEGCLPCEVMAARGEQTLAFGPMKPVGLTDPRTGRRPYAVLQLRPEDEAATAYNLVGFQTRMKYAEQLRVFRMVPGLEEAEFLRMGSVHRNTFVNAPVLLGPAMELHALPGVHLAGQISGVEGYVESAAAGFVCAVLLSQRLRGEPLRPPPPTTALGGILTHLGRPQPSYQPSNITWAHIAPLDPAHGKLRKRARYEAMAERALRDLDAWWAEAEGRGVSS</sequence>
<comment type="catalytic activity">
    <reaction evidence="10">
        <text>uridine(54) in tRNA + (6R)-5,10-methylene-5,6,7,8-tetrahydrofolate + NADPH + H(+) = 5-methyluridine(54) in tRNA + (6S)-5,6,7,8-tetrahydrofolate + NADP(+)</text>
        <dbReference type="Rhea" id="RHEA:62372"/>
        <dbReference type="Rhea" id="RHEA-COMP:10167"/>
        <dbReference type="Rhea" id="RHEA-COMP:10193"/>
        <dbReference type="ChEBI" id="CHEBI:15378"/>
        <dbReference type="ChEBI" id="CHEBI:15636"/>
        <dbReference type="ChEBI" id="CHEBI:57453"/>
        <dbReference type="ChEBI" id="CHEBI:57783"/>
        <dbReference type="ChEBI" id="CHEBI:58349"/>
        <dbReference type="ChEBI" id="CHEBI:65315"/>
        <dbReference type="ChEBI" id="CHEBI:74447"/>
        <dbReference type="EC" id="2.1.1.74"/>
    </reaction>
</comment>
<dbReference type="RefSeq" id="WP_104983306.1">
    <property type="nucleotide sequence ID" value="NZ_CP012673.1"/>
</dbReference>
<evidence type="ECO:0000256" key="7">
    <source>
        <dbReference type="ARBA" id="ARBA00022827"/>
    </source>
</evidence>
<keyword evidence="2 10" id="KW-0963">Cytoplasm</keyword>
<reference evidence="13 14" key="1">
    <citation type="submission" date="2015-09" db="EMBL/GenBank/DDBJ databases">
        <title>Sorangium comparison.</title>
        <authorList>
            <person name="Zaburannyi N."/>
            <person name="Bunk B."/>
            <person name="Overmann J."/>
            <person name="Mueller R."/>
        </authorList>
    </citation>
    <scope>NUCLEOTIDE SEQUENCE [LARGE SCALE GENOMIC DNA]</scope>
    <source>
        <strain evidence="13 14">So ce26</strain>
    </source>
</reference>
<comment type="catalytic activity">
    <reaction evidence="10">
        <text>uridine(54) in tRNA + (6R)-5,10-methylene-5,6,7,8-tetrahydrofolate + NADH + H(+) = 5-methyluridine(54) in tRNA + (6S)-5,6,7,8-tetrahydrofolate + NAD(+)</text>
        <dbReference type="Rhea" id="RHEA:16873"/>
        <dbReference type="Rhea" id="RHEA-COMP:10167"/>
        <dbReference type="Rhea" id="RHEA-COMP:10193"/>
        <dbReference type="ChEBI" id="CHEBI:15378"/>
        <dbReference type="ChEBI" id="CHEBI:15636"/>
        <dbReference type="ChEBI" id="CHEBI:57453"/>
        <dbReference type="ChEBI" id="CHEBI:57540"/>
        <dbReference type="ChEBI" id="CHEBI:57945"/>
        <dbReference type="ChEBI" id="CHEBI:65315"/>
        <dbReference type="ChEBI" id="CHEBI:74447"/>
        <dbReference type="EC" id="2.1.1.74"/>
    </reaction>
</comment>
<protein>
    <recommendedName>
        <fullName evidence="10">Methylenetetrahydrofolate--tRNA-(uracil-5-)-methyltransferase TrmFO</fullName>
        <ecNumber evidence="10">2.1.1.74</ecNumber>
    </recommendedName>
    <alternativeName>
        <fullName evidence="10">Folate-dependent tRNA (uracil-5-)-methyltransferase</fullName>
    </alternativeName>
    <alternativeName>
        <fullName evidence="10">Folate-dependent tRNA(M-5-U54)-methyltransferase</fullName>
    </alternativeName>
</protein>
<comment type="function">
    <text evidence="10">Catalyzes the folate-dependent formation of 5-methyl-uridine at position 54 (M-5-U54) in all tRNAs.</text>
</comment>
<feature type="binding site" evidence="10">
    <location>
        <begin position="14"/>
        <end position="19"/>
    </location>
    <ligand>
        <name>FAD</name>
        <dbReference type="ChEBI" id="CHEBI:57692"/>
    </ligand>
</feature>
<evidence type="ECO:0000256" key="3">
    <source>
        <dbReference type="ARBA" id="ARBA00022603"/>
    </source>
</evidence>
<evidence type="ECO:0000256" key="8">
    <source>
        <dbReference type="ARBA" id="ARBA00022857"/>
    </source>
</evidence>
<dbReference type="HAMAP" id="MF_01037">
    <property type="entry name" value="TrmFO"/>
    <property type="match status" value="1"/>
</dbReference>
<comment type="similarity">
    <text evidence="10">Belongs to the MnmG family. TrmFO subfamily.</text>
</comment>
<gene>
    <name evidence="13" type="primary">gid</name>
    <name evidence="10" type="synonym">trmFO</name>
    <name evidence="13" type="ORF">SOCE26_063080</name>
</gene>
<dbReference type="InterPro" id="IPR040131">
    <property type="entry name" value="MnmG_N"/>
</dbReference>
<dbReference type="NCBIfam" id="NF003739">
    <property type="entry name" value="PRK05335.1"/>
    <property type="match status" value="1"/>
</dbReference>
<keyword evidence="3 10" id="KW-0489">Methyltransferase</keyword>
<comment type="cofactor">
    <cofactor evidence="1 10">
        <name>FAD</name>
        <dbReference type="ChEBI" id="CHEBI:57692"/>
    </cofactor>
</comment>
<name>A0A2L0F036_SORCE</name>
<dbReference type="PANTHER" id="PTHR11806:SF2">
    <property type="entry name" value="METHYLENETETRAHYDROFOLATE--TRNA-(URACIL-5-)-METHYLTRANSFERASE TRMFO"/>
    <property type="match status" value="1"/>
</dbReference>
<dbReference type="PANTHER" id="PTHR11806">
    <property type="entry name" value="GLUCOSE INHIBITED DIVISION PROTEIN A"/>
    <property type="match status" value="1"/>
</dbReference>
<accession>A0A2L0F036</accession>
<dbReference type="GO" id="GO:0005829">
    <property type="term" value="C:cytosol"/>
    <property type="evidence" value="ECO:0007669"/>
    <property type="project" value="TreeGrafter"/>
</dbReference>
<dbReference type="PRINTS" id="PR00411">
    <property type="entry name" value="PNDRDTASEI"/>
</dbReference>
<comment type="subcellular location">
    <subcellularLocation>
        <location evidence="10">Cytoplasm</location>
    </subcellularLocation>
</comment>
<dbReference type="GO" id="GO:0047151">
    <property type="term" value="F:tRNA (uracil(54)-C5)-methyltransferase activity, 5,10-methylenetetrahydrofolate-dependent"/>
    <property type="evidence" value="ECO:0007669"/>
    <property type="project" value="UniProtKB-UniRule"/>
</dbReference>
<keyword evidence="8 10" id="KW-0521">NADP</keyword>
<dbReference type="Proteomes" id="UP000238348">
    <property type="component" value="Chromosome"/>
</dbReference>
<evidence type="ECO:0000313" key="14">
    <source>
        <dbReference type="Proteomes" id="UP000238348"/>
    </source>
</evidence>
<dbReference type="GO" id="GO:0002098">
    <property type="term" value="P:tRNA wobble uridine modification"/>
    <property type="evidence" value="ECO:0007669"/>
    <property type="project" value="TreeGrafter"/>
</dbReference>
<evidence type="ECO:0000256" key="4">
    <source>
        <dbReference type="ARBA" id="ARBA00022630"/>
    </source>
</evidence>
<dbReference type="OrthoDB" id="9803114at2"/>
<keyword evidence="7 10" id="KW-0274">FAD</keyword>
<dbReference type="EC" id="2.1.1.74" evidence="10"/>